<accession>A0A9N9LU86</accession>
<feature type="region of interest" description="Disordered" evidence="1">
    <location>
        <begin position="1"/>
        <end position="44"/>
    </location>
</feature>
<keyword evidence="3" id="KW-1185">Reference proteome</keyword>
<dbReference type="AlphaFoldDB" id="A0A9N9LU86"/>
<dbReference type="EMBL" id="CAJVRM010000297">
    <property type="protein sequence ID" value="CAG8979210.1"/>
    <property type="molecule type" value="Genomic_DNA"/>
</dbReference>
<gene>
    <name evidence="2" type="ORF">HYALB_00011691</name>
</gene>
<evidence type="ECO:0000313" key="3">
    <source>
        <dbReference type="Proteomes" id="UP000701801"/>
    </source>
</evidence>
<dbReference type="Proteomes" id="UP000701801">
    <property type="component" value="Unassembled WGS sequence"/>
</dbReference>
<name>A0A9N9LU86_9HELO</name>
<sequence>MYLRYAGSAGTMSNGEQRANGLLSTPPRPRYIQRTEKTPPGRRRAGMAMAMAMAMALYGPRRQCSRKEPGCTYRVGDQMNPRV</sequence>
<evidence type="ECO:0000313" key="2">
    <source>
        <dbReference type="EMBL" id="CAG8979210.1"/>
    </source>
</evidence>
<protein>
    <submittedName>
        <fullName evidence="2">Uncharacterized protein</fullName>
    </submittedName>
</protein>
<evidence type="ECO:0000256" key="1">
    <source>
        <dbReference type="SAM" id="MobiDB-lite"/>
    </source>
</evidence>
<organism evidence="2 3">
    <name type="scientific">Hymenoscyphus albidus</name>
    <dbReference type="NCBI Taxonomy" id="595503"/>
    <lineage>
        <taxon>Eukaryota</taxon>
        <taxon>Fungi</taxon>
        <taxon>Dikarya</taxon>
        <taxon>Ascomycota</taxon>
        <taxon>Pezizomycotina</taxon>
        <taxon>Leotiomycetes</taxon>
        <taxon>Helotiales</taxon>
        <taxon>Helotiaceae</taxon>
        <taxon>Hymenoscyphus</taxon>
    </lineage>
</organism>
<reference evidence="2" key="1">
    <citation type="submission" date="2021-07" db="EMBL/GenBank/DDBJ databases">
        <authorList>
            <person name="Durling M."/>
        </authorList>
    </citation>
    <scope>NUCLEOTIDE SEQUENCE</scope>
</reference>
<proteinExistence type="predicted"/>
<comment type="caution">
    <text evidence="2">The sequence shown here is derived from an EMBL/GenBank/DDBJ whole genome shotgun (WGS) entry which is preliminary data.</text>
</comment>